<organism evidence="1 2">
    <name type="scientific">Pandoraea sputorum</name>
    <dbReference type="NCBI Taxonomy" id="93222"/>
    <lineage>
        <taxon>Bacteria</taxon>
        <taxon>Pseudomonadati</taxon>
        <taxon>Pseudomonadota</taxon>
        <taxon>Betaproteobacteria</taxon>
        <taxon>Burkholderiales</taxon>
        <taxon>Burkholderiaceae</taxon>
        <taxon>Pandoraea</taxon>
    </lineage>
</organism>
<dbReference type="RefSeq" id="WP_039393530.1">
    <property type="nucleotide sequence ID" value="NZ_CP010431.2"/>
</dbReference>
<dbReference type="Proteomes" id="UP000215126">
    <property type="component" value="Chromosome 1"/>
</dbReference>
<dbReference type="GO" id="GO:0004519">
    <property type="term" value="F:endonuclease activity"/>
    <property type="evidence" value="ECO:0007669"/>
    <property type="project" value="InterPro"/>
</dbReference>
<dbReference type="OrthoDB" id="8562788at2"/>
<sequence>MPSPAQQHFMRVTAASATAAAANTDEPIVATAYEHQLMQLAQDKRQLSGIQSTEKKADAKREMLPKYDAWVDGVLSSGRGVQDDVVMNVLVWRIDAGDYAGALPIVAHAIEYGLKMPEPYTRTTACVITEEYADMARKVRGGGGEVDVSSLLAVARMTDTQDMPDQVRAKLFKEIGLAQIETDPPAALARLKRALELNKNVGVIKEIERLETKLRNKNSTDTGDAGSG</sequence>
<protein>
    <submittedName>
        <fullName evidence="1">Phage small terminase subunit</fullName>
    </submittedName>
</protein>
<evidence type="ECO:0000313" key="2">
    <source>
        <dbReference type="Proteomes" id="UP000215126"/>
    </source>
</evidence>
<proteinExistence type="predicted"/>
<evidence type="ECO:0000313" key="1">
    <source>
        <dbReference type="EMBL" id="SNU89520.1"/>
    </source>
</evidence>
<dbReference type="Pfam" id="PF05944">
    <property type="entry name" value="Phage_term_smal"/>
    <property type="match status" value="1"/>
</dbReference>
<dbReference type="AlphaFoldDB" id="A0A239SVM1"/>
<dbReference type="GO" id="GO:0003677">
    <property type="term" value="F:DNA binding"/>
    <property type="evidence" value="ECO:0007669"/>
    <property type="project" value="InterPro"/>
</dbReference>
<gene>
    <name evidence="1" type="ORF">SAMEA4530655_04653</name>
</gene>
<accession>A0A239SVM1</accession>
<dbReference type="EMBL" id="LT906435">
    <property type="protein sequence ID" value="SNU89520.1"/>
    <property type="molecule type" value="Genomic_DNA"/>
</dbReference>
<name>A0A239SVM1_9BURK</name>
<dbReference type="GeneID" id="88097228"/>
<keyword evidence="2" id="KW-1185">Reference proteome</keyword>
<dbReference type="STRING" id="93222.NA29_02095"/>
<dbReference type="InterPro" id="IPR010270">
    <property type="entry name" value="Phage_P2_GpM"/>
</dbReference>
<reference evidence="1 2" key="1">
    <citation type="submission" date="2017-06" db="EMBL/GenBank/DDBJ databases">
        <authorList>
            <consortium name="Pathogen Informatics"/>
        </authorList>
    </citation>
    <scope>NUCLEOTIDE SEQUENCE [LARGE SCALE GENOMIC DNA]</scope>
    <source>
        <strain evidence="1 2">NCTC13161</strain>
    </source>
</reference>
<dbReference type="KEGG" id="pspu:NA29_02095"/>